<feature type="domain" description="Actin homologue MreB-like C-terminal" evidence="2">
    <location>
        <begin position="179"/>
        <end position="289"/>
    </location>
</feature>
<gene>
    <name evidence="3" type="ORF">KS407_22055</name>
</gene>
<dbReference type="InterPro" id="IPR043129">
    <property type="entry name" value="ATPase_NBD"/>
</dbReference>
<accession>A0ABS6K1D3</accession>
<name>A0ABS6K1D3_9BACI</name>
<feature type="domain" description="Actin-like protein N-terminal" evidence="1">
    <location>
        <begin position="7"/>
        <end position="154"/>
    </location>
</feature>
<reference evidence="3 4" key="1">
    <citation type="submission" date="2021-06" db="EMBL/GenBank/DDBJ databases">
        <title>Bacillus sp. RD4P76, an endophyte from a halophyte.</title>
        <authorList>
            <person name="Sun J.-Q."/>
        </authorList>
    </citation>
    <scope>NUCLEOTIDE SEQUENCE [LARGE SCALE GENOMIC DNA]</scope>
    <source>
        <strain evidence="3 4">JCM 17098</strain>
    </source>
</reference>
<dbReference type="InterPro" id="IPR040607">
    <property type="entry name" value="ALP_N"/>
</dbReference>
<evidence type="ECO:0000313" key="4">
    <source>
        <dbReference type="Proteomes" id="UP000790580"/>
    </source>
</evidence>
<dbReference type="Pfam" id="PF17989">
    <property type="entry name" value="ALP_N"/>
    <property type="match status" value="1"/>
</dbReference>
<dbReference type="InterPro" id="IPR049067">
    <property type="entry name" value="MreB-like_C"/>
</dbReference>
<dbReference type="EMBL" id="JAHQCR010000088">
    <property type="protein sequence ID" value="MBU9724111.1"/>
    <property type="molecule type" value="Genomic_DNA"/>
</dbReference>
<evidence type="ECO:0000259" key="1">
    <source>
        <dbReference type="Pfam" id="PF17989"/>
    </source>
</evidence>
<keyword evidence="4" id="KW-1185">Reference proteome</keyword>
<proteinExistence type="predicted"/>
<sequence length="319" mass="36379">MSLNVEIDLGFGFTKGMYGSKVFREPSVIGEKKPLFPDNMRKGDIIYENEYFVGDLALRHSDVKFTSIKENKADSWISEILLKTVLGYLAPRESGLHLVTGLPIDYYFSQKDDFENMLNNINEQKPFHLDILNESDFMALPKIKKQKIILQPMGGVFDYLLNDDGEIENKEIASKTILVVDVGYYTLDLLILDGMEIHRLSCSPPELGVDTAYRLLQQYLKDKIGRSPARHDLNKVVLSGEYQDYNVTPLILKAFKTLATQIQNEIESFNMNFHLSIVTGGAAHLVSDYLTLRNKTVLEDPQMAILRGYRKIGRRTWGE</sequence>
<evidence type="ECO:0000259" key="2">
    <source>
        <dbReference type="Pfam" id="PF21522"/>
    </source>
</evidence>
<dbReference type="Pfam" id="PF21522">
    <property type="entry name" value="MreB-like_C"/>
    <property type="match status" value="1"/>
</dbReference>
<dbReference type="CDD" id="cd24025">
    <property type="entry name" value="ASKHA_NBD_ParM_pCBH-like"/>
    <property type="match status" value="1"/>
</dbReference>
<dbReference type="RefSeq" id="WP_088074942.1">
    <property type="nucleotide sequence ID" value="NZ_JAHQCR010000088.1"/>
</dbReference>
<protein>
    <submittedName>
        <fullName evidence="3">ParM/StbA family protein</fullName>
    </submittedName>
</protein>
<dbReference type="Proteomes" id="UP000790580">
    <property type="component" value="Unassembled WGS sequence"/>
</dbReference>
<organism evidence="3 4">
    <name type="scientific">Evansella alkalicola</name>
    <dbReference type="NCBI Taxonomy" id="745819"/>
    <lineage>
        <taxon>Bacteria</taxon>
        <taxon>Bacillati</taxon>
        <taxon>Bacillota</taxon>
        <taxon>Bacilli</taxon>
        <taxon>Bacillales</taxon>
        <taxon>Bacillaceae</taxon>
        <taxon>Evansella</taxon>
    </lineage>
</organism>
<evidence type="ECO:0000313" key="3">
    <source>
        <dbReference type="EMBL" id="MBU9724111.1"/>
    </source>
</evidence>
<comment type="caution">
    <text evidence="3">The sequence shown here is derived from an EMBL/GenBank/DDBJ whole genome shotgun (WGS) entry which is preliminary data.</text>
</comment>
<dbReference type="SUPFAM" id="SSF53067">
    <property type="entry name" value="Actin-like ATPase domain"/>
    <property type="match status" value="2"/>
</dbReference>
<dbReference type="Gene3D" id="3.30.420.40">
    <property type="match status" value="1"/>
</dbReference>